<reference evidence="2" key="1">
    <citation type="submission" date="2013-04" db="EMBL/GenBank/DDBJ databases">
        <title>The Genome Sequence of Fonticula alba ATCC 38817.</title>
        <authorList>
            <consortium name="The Broad Institute Genomics Platform"/>
            <person name="Russ C."/>
            <person name="Cuomo C."/>
            <person name="Burger G."/>
            <person name="Gray M.W."/>
            <person name="Holland P.W.H."/>
            <person name="King N."/>
            <person name="Lang F.B.F."/>
            <person name="Roger A.J."/>
            <person name="Ruiz-Trillo I."/>
            <person name="Brown M."/>
            <person name="Walker B."/>
            <person name="Young S."/>
            <person name="Zeng Q."/>
            <person name="Gargeya S."/>
            <person name="Fitzgerald M."/>
            <person name="Haas B."/>
            <person name="Abouelleil A."/>
            <person name="Allen A.W."/>
            <person name="Alvarado L."/>
            <person name="Arachchi H.M."/>
            <person name="Berlin A.M."/>
            <person name="Chapman S.B."/>
            <person name="Gainer-Dewar J."/>
            <person name="Goldberg J."/>
            <person name="Griggs A."/>
            <person name="Gujja S."/>
            <person name="Hansen M."/>
            <person name="Howarth C."/>
            <person name="Imamovic A."/>
            <person name="Ireland A."/>
            <person name="Larimer J."/>
            <person name="McCowan C."/>
            <person name="Murphy C."/>
            <person name="Pearson M."/>
            <person name="Poon T.W."/>
            <person name="Priest M."/>
            <person name="Roberts A."/>
            <person name="Saif S."/>
            <person name="Shea T."/>
            <person name="Sisk P."/>
            <person name="Sykes S."/>
            <person name="Wortman J."/>
            <person name="Nusbaum C."/>
            <person name="Birren B."/>
        </authorList>
    </citation>
    <scope>NUCLEOTIDE SEQUENCE [LARGE SCALE GENOMIC DNA]</scope>
    <source>
        <strain evidence="2">ATCC 38817</strain>
    </source>
</reference>
<dbReference type="InterPro" id="IPR011989">
    <property type="entry name" value="ARM-like"/>
</dbReference>
<feature type="region of interest" description="Disordered" evidence="1">
    <location>
        <begin position="1322"/>
        <end position="1370"/>
    </location>
</feature>
<dbReference type="EMBL" id="KB932204">
    <property type="protein sequence ID" value="KCV70819.1"/>
    <property type="molecule type" value="Genomic_DNA"/>
</dbReference>
<dbReference type="InterPro" id="IPR016024">
    <property type="entry name" value="ARM-type_fold"/>
</dbReference>
<keyword evidence="3" id="KW-1185">Reference proteome</keyword>
<evidence type="ECO:0000256" key="1">
    <source>
        <dbReference type="SAM" id="MobiDB-lite"/>
    </source>
</evidence>
<feature type="compositionally biased region" description="Gly residues" evidence="1">
    <location>
        <begin position="1351"/>
        <end position="1361"/>
    </location>
</feature>
<evidence type="ECO:0000313" key="2">
    <source>
        <dbReference type="EMBL" id="KCV70819.1"/>
    </source>
</evidence>
<feature type="region of interest" description="Disordered" evidence="1">
    <location>
        <begin position="1420"/>
        <end position="1506"/>
    </location>
</feature>
<feature type="compositionally biased region" description="Pro residues" evidence="1">
    <location>
        <begin position="251"/>
        <end position="263"/>
    </location>
</feature>
<feature type="region of interest" description="Disordered" evidence="1">
    <location>
        <begin position="250"/>
        <end position="274"/>
    </location>
</feature>
<dbReference type="Proteomes" id="UP000030693">
    <property type="component" value="Unassembled WGS sequence"/>
</dbReference>
<dbReference type="GeneID" id="20527901"/>
<organism evidence="2">
    <name type="scientific">Fonticula alba</name>
    <name type="common">Slime mold</name>
    <dbReference type="NCBI Taxonomy" id="691883"/>
    <lineage>
        <taxon>Eukaryota</taxon>
        <taxon>Rotosphaerida</taxon>
        <taxon>Fonticulaceae</taxon>
        <taxon>Fonticula</taxon>
    </lineage>
</organism>
<accession>A0A058Z927</accession>
<feature type="compositionally biased region" description="Gly residues" evidence="1">
    <location>
        <begin position="1325"/>
        <end position="1339"/>
    </location>
</feature>
<sequence>MLVGPGDLADLLHGLTVRSAIFTDTEDPLRLDRCPWGDSPGTSPGQLAPRPVRLFSRALLAAPGLSRGLLLALLVLQRSPAAWQRGLSCGLLAGLLGCESFHRAQSAPVMVGAMAPDQSPGDLALAVGAKFEHLVWPLLFERLRDRDVWVRAVAASWLGRLVRKLVTGGGTESGPEALLRRLVGPGGQSATLRDLGPGVRLLVQASGDTADRVRLQATTTLASFLDALLQQADRRAGGWLGASLRRAFAEPAPPAGDPAPGGLPPVEGTEGARSTGMRPCLASVVTRLADSCLQAEDIPSAAGAGRALHRLLTLMLVLPGGAAAPTGPEVLRELLCRDPLGGFCRECHIPACGRLLAGRLAGLSAARGLATRAAFGLAFPWPGATAAGRASADAGDPGAAIGWLLARLDPEQQQQLARGTGRREAEASAALLRCLAIGEAVLRADPGAPLPEALQAQLARAGSAPAGPDDPRRRRQQLLLAFQGDLARGLGSDLGARHMGRLVLLAAEERRQTGRTLAIPAALPPPGGWFLPGWTPVQVLEVVLGRGSLSREALGQARERLRLLAGLRPDDPAAEALPGSGPPRFLSASAAGYLHALLGVGFPQEALTEALAHGPSQARESLWRLAGGLLVMWPAVGLGRQADAPLLDAAVSWLARPAAGADALEAGLAVAAACLGEGAAEPERRLVLGLHAALAGLLGRGDAAGPWGVLSRRGLVHMYRCVRRSMPRAPGHRPDLAACSLLFALVDRVLEESDIVGLDALWAADPVAAAEFLCHPGLFGRTARVLLSCLATGPGDAERWSEGADLPGAGSALLRPADRLAGRVAAPAGPWASLAGRAEACLLALLALRRAAQVAVTAGEGTPPGVWLDCSAATDRIVGGPPAAGTMDTVRRHALQLGQLFVQYATALCQSPLAVGRGTMAPSMGPDAAMAARLTAFHLVRMRAAGELLRLLWSSGSGSDDSGPAPLAVLSRVALLAVAQPGDLAGGLLAHVATTGGGYYVALAAWPDGPGDPPDTGPIDGPDHGRPLRELRRCLVTRAVAHPAADRRLLALLPLALCEPVPVLLLPDAPGEDPLSGDIHPGPWPGLDLAAGMGLSCHPATGALCRLLGRRRLWARSRATVPLLPEFALQYTLVYLATCSVNLCASSLAPGPSARPGHLPGGDPACLSLTLCAEIGVSRYFLAQHSFLLGPLLLVLEGLCAEPAPGGSSTERLLEDLLAAGRTAGPIESVPLDQRSVSLLEGLLKDLSRRRVAPASGPMGTSSSAMSPGAPSTPGPGSVAAGPLTELDQRLLLLCRVGLLLLRSFRPDAGFNWRAGPQDALSLLTGGGGTGGGGTGDRGPGPPPGPSGSASGSGDGGGGGGPPAPAPGHAQLLDHELLPLVADGTDGAEDDGANVVRQADRLAALLLLYHGSAQRFRQGAMAASEPAANSPIQEPAPGGDGPPGTPLPARTNAWTPGQPMGLGALGSPPRGGLFSPFVQTVRLGHAAPGGPATPAAPTPARKRRQL</sequence>
<dbReference type="RefSeq" id="XP_009495335.1">
    <property type="nucleotide sequence ID" value="XM_009497060.1"/>
</dbReference>
<feature type="compositionally biased region" description="Low complexity" evidence="1">
    <location>
        <begin position="1253"/>
        <end position="1281"/>
    </location>
</feature>
<name>A0A058Z927_FONAL</name>
<evidence type="ECO:0000313" key="3">
    <source>
        <dbReference type="Proteomes" id="UP000030693"/>
    </source>
</evidence>
<dbReference type="SUPFAM" id="SSF48371">
    <property type="entry name" value="ARM repeat"/>
    <property type="match status" value="1"/>
</dbReference>
<dbReference type="Gene3D" id="1.25.10.10">
    <property type="entry name" value="Leucine-rich Repeat Variant"/>
    <property type="match status" value="1"/>
</dbReference>
<gene>
    <name evidence="2" type="ORF">H696_03176</name>
</gene>
<protein>
    <submittedName>
        <fullName evidence="2">Uncharacterized protein</fullName>
    </submittedName>
</protein>
<feature type="region of interest" description="Disordered" evidence="1">
    <location>
        <begin position="1251"/>
        <end position="1281"/>
    </location>
</feature>
<feature type="compositionally biased region" description="Low complexity" evidence="1">
    <location>
        <begin position="1486"/>
        <end position="1499"/>
    </location>
</feature>
<proteinExistence type="predicted"/>